<protein>
    <recommendedName>
        <fullName evidence="17">Sensory/regulatory protein RpfC</fullName>
        <ecNumber evidence="3">2.7.13.3</ecNumber>
    </recommendedName>
</protein>
<evidence type="ECO:0000256" key="19">
    <source>
        <dbReference type="PROSITE-ProRule" id="PRU00169"/>
    </source>
</evidence>
<feature type="domain" description="HAMP" evidence="23">
    <location>
        <begin position="360"/>
        <end position="412"/>
    </location>
</feature>
<comment type="caution">
    <text evidence="25">The sequence shown here is derived from an EMBL/GenBank/DDBJ whole genome shotgun (WGS) entry which is preliminary data.</text>
</comment>
<name>A0A5M9N6K5_9VIBR</name>
<dbReference type="Pfam" id="PF00072">
    <property type="entry name" value="Response_reg"/>
    <property type="match status" value="1"/>
</dbReference>
<comment type="subcellular location">
    <subcellularLocation>
        <location evidence="2">Cell inner membrane</location>
        <topology evidence="2">Multi-pass membrane protein</topology>
    </subcellularLocation>
</comment>
<evidence type="ECO:0000256" key="2">
    <source>
        <dbReference type="ARBA" id="ARBA00004429"/>
    </source>
</evidence>
<dbReference type="CDD" id="cd17546">
    <property type="entry name" value="REC_hyHK_CKI1_RcsC-like"/>
    <property type="match status" value="1"/>
</dbReference>
<dbReference type="PIRSF" id="PIRSF036437">
    <property type="entry name" value="HK_TorS"/>
    <property type="match status" value="1"/>
</dbReference>
<keyword evidence="12" id="KW-0067">ATP-binding</keyword>
<keyword evidence="13 20" id="KW-1133">Transmembrane helix</keyword>
<dbReference type="InterPro" id="IPR038188">
    <property type="entry name" value="TorS_sensor_sf"/>
</dbReference>
<keyword evidence="15 20" id="KW-0472">Membrane</keyword>
<dbReference type="PROSITE" id="PS50894">
    <property type="entry name" value="HPT"/>
    <property type="match status" value="1"/>
</dbReference>
<dbReference type="InterPro" id="IPR003661">
    <property type="entry name" value="HisK_dim/P_dom"/>
</dbReference>
<dbReference type="Gene3D" id="1.20.120.160">
    <property type="entry name" value="HPT domain"/>
    <property type="match status" value="1"/>
</dbReference>
<dbReference type="FunFam" id="1.10.287.130:FF:000002">
    <property type="entry name" value="Two-component osmosensing histidine kinase"/>
    <property type="match status" value="1"/>
</dbReference>
<dbReference type="InterPro" id="IPR008207">
    <property type="entry name" value="Sig_transdc_His_kin_Hpt_dom"/>
</dbReference>
<dbReference type="PROSITE" id="PS50109">
    <property type="entry name" value="HIS_KIN"/>
    <property type="match status" value="1"/>
</dbReference>
<dbReference type="SUPFAM" id="SSF55874">
    <property type="entry name" value="ATPase domain of HSP90 chaperone/DNA topoisomerase II/histidine kinase"/>
    <property type="match status" value="1"/>
</dbReference>
<dbReference type="Gene3D" id="3.30.565.10">
    <property type="entry name" value="Histidine kinase-like ATPase, C-terminal domain"/>
    <property type="match status" value="1"/>
</dbReference>
<keyword evidence="5" id="KW-0997">Cell inner membrane</keyword>
<dbReference type="Pfam" id="PF01627">
    <property type="entry name" value="Hpt"/>
    <property type="match status" value="1"/>
</dbReference>
<dbReference type="PANTHER" id="PTHR43047:SF64">
    <property type="entry name" value="HISTIDINE KINASE CONTAINING CHEY-HOMOLOGOUS RECEIVER DOMAIN AND PAS DOMAIN-RELATED"/>
    <property type="match status" value="1"/>
</dbReference>
<dbReference type="CDD" id="cd00088">
    <property type="entry name" value="HPT"/>
    <property type="match status" value="1"/>
</dbReference>
<dbReference type="InterPro" id="IPR036890">
    <property type="entry name" value="HATPase_C_sf"/>
</dbReference>
<evidence type="ECO:0000256" key="6">
    <source>
        <dbReference type="ARBA" id="ARBA00022553"/>
    </source>
</evidence>
<sequence>MLLASASIGRKLLASFLVMALLVLLSALIGVSGFSFVAKTERNVVDSALPAMIEARQVSELSNRIISSVQTLSNARNEAERKEAGTVLFDQLESLLQHIKDLGVDSFDSQLLNKLENNVQSVINTLAELGVSVERKLWLSKELSSRVEEMRLLAEELEQLTRTQVLNTATIAVANVTHIYDLLETKETDKAYQALDALVEVDLDLSERLHELHLLAFKMLNQIEETQTLTNVERIHQIQSEFESNLRIMARRVKAVEDPTRSAQMSQLLEELRKRQVVFDISLEQYENTKKSEFLMQKTLELFSQLNTTVNQLVDDSNRSTKKAVDELTSTLNLAQWSLSVISVIGLVIVAFIVWRVVYISVVKRLTEYSSALMSIAQGRLNIDISVKGNDELAHMGEAIITARNTAQALQVVAVGEAKAKRELEEHKEHLEELVTDRTYQLQKTNEKLNIEVGNHAKARNAAEQASRAKSAFLATMSHEIRTPMNGVLGTARLLKDTGLNPLQSGYADIINRSGKNLLAILNDVLDYSKIEAGHLEIRTASFDLHQMVQDTYQLMEGRAAEKKLNFDFYIESDVQRYWRGDVTRISQILNNLVGNAIKFTESGSVDIFISLDIEDENRVMFEVSDTGVGIDVSEQACLFDAFTQTDSGRNKTGGTGLGLAISKSIMLAMNGDIGVHSEEGEGSQFWFSLPLEVGEKIETKVPVIEACIRAKVLLIEDNPVNCIVAEGFLNNLGHDVVIATTGQGARAIFREQEFDIALVDINLPDCDGVELIQQLKDDVLQHEDEEGATRKAPPMIAVSAHVFNEEVESYLASGFDGFLPKPLEKEALARLVVTQLDGKTLLLPQPDPNDSICQQNNLGYCEKRTGSELVVETKAEHPEQGESPVTSIDSKVIIDNKVIEGDLSILGLDKMKQIVGLFEQSSLETLKELVDANDAENAREVKSLAHKLKGSAGSLGLLALFDVCKNIEISSDPLTQYRDSSENLTELVKDSLTALQQHV</sequence>
<evidence type="ECO:0000256" key="18">
    <source>
        <dbReference type="PROSITE-ProRule" id="PRU00110"/>
    </source>
</evidence>
<dbReference type="InterPro" id="IPR005467">
    <property type="entry name" value="His_kinase_dom"/>
</dbReference>
<dbReference type="SUPFAM" id="SSF52172">
    <property type="entry name" value="CheY-like"/>
    <property type="match status" value="1"/>
</dbReference>
<dbReference type="Gene3D" id="1.10.287.130">
    <property type="match status" value="1"/>
</dbReference>
<dbReference type="Gene3D" id="6.10.340.10">
    <property type="match status" value="1"/>
</dbReference>
<evidence type="ECO:0000259" key="24">
    <source>
        <dbReference type="PROSITE" id="PS50894"/>
    </source>
</evidence>
<dbReference type="EMBL" id="VXJS01000017">
    <property type="protein sequence ID" value="KAA8666650.1"/>
    <property type="molecule type" value="Genomic_DNA"/>
</dbReference>
<evidence type="ECO:0000256" key="13">
    <source>
        <dbReference type="ARBA" id="ARBA00022989"/>
    </source>
</evidence>
<dbReference type="Pfam" id="PF21689">
    <property type="entry name" value="TorS_sensor_domain"/>
    <property type="match status" value="1"/>
</dbReference>
<keyword evidence="4" id="KW-1003">Cell membrane</keyword>
<dbReference type="SMART" id="SM00073">
    <property type="entry name" value="HPT"/>
    <property type="match status" value="1"/>
</dbReference>
<keyword evidence="10 25" id="KW-0418">Kinase</keyword>
<evidence type="ECO:0000256" key="9">
    <source>
        <dbReference type="ARBA" id="ARBA00022741"/>
    </source>
</evidence>
<keyword evidence="7 25" id="KW-0808">Transferase</keyword>
<keyword evidence="8 20" id="KW-0812">Transmembrane</keyword>
<dbReference type="SMART" id="SM00387">
    <property type="entry name" value="HATPase_c"/>
    <property type="match status" value="1"/>
</dbReference>
<dbReference type="CDD" id="cd16922">
    <property type="entry name" value="HATPase_EvgS-ArcB-TorS-like"/>
    <property type="match status" value="1"/>
</dbReference>
<dbReference type="GO" id="GO:0005524">
    <property type="term" value="F:ATP binding"/>
    <property type="evidence" value="ECO:0007669"/>
    <property type="project" value="UniProtKB-KW"/>
</dbReference>
<comment type="subunit">
    <text evidence="16">At low DSF concentrations, interacts with RpfF.</text>
</comment>
<dbReference type="InterPro" id="IPR003594">
    <property type="entry name" value="HATPase_dom"/>
</dbReference>
<evidence type="ECO:0000256" key="10">
    <source>
        <dbReference type="ARBA" id="ARBA00022777"/>
    </source>
</evidence>
<evidence type="ECO:0000256" key="7">
    <source>
        <dbReference type="ARBA" id="ARBA00022679"/>
    </source>
</evidence>
<keyword evidence="6 19" id="KW-0597">Phosphoprotein</keyword>
<feature type="domain" description="Response regulatory" evidence="22">
    <location>
        <begin position="712"/>
        <end position="837"/>
    </location>
</feature>
<dbReference type="InterPro" id="IPR036641">
    <property type="entry name" value="HPT_dom_sf"/>
</dbReference>
<dbReference type="InterPro" id="IPR014302">
    <property type="entry name" value="Sig_transdc_His_kinase_TorS"/>
</dbReference>
<dbReference type="FunFam" id="3.30.565.10:FF:000010">
    <property type="entry name" value="Sensor histidine kinase RcsC"/>
    <property type="match status" value="1"/>
</dbReference>
<dbReference type="OrthoDB" id="6724607at2"/>
<dbReference type="Gene3D" id="3.40.50.2300">
    <property type="match status" value="1"/>
</dbReference>
<evidence type="ECO:0000259" key="22">
    <source>
        <dbReference type="PROSITE" id="PS50110"/>
    </source>
</evidence>
<feature type="modified residue" description="Phosphohistidine" evidence="18">
    <location>
        <position position="947"/>
    </location>
</feature>
<dbReference type="Proteomes" id="UP000322521">
    <property type="component" value="Unassembled WGS sequence"/>
</dbReference>
<feature type="domain" description="Histidine kinase" evidence="21">
    <location>
        <begin position="476"/>
        <end position="694"/>
    </location>
</feature>
<accession>A0A5M9N6K5</accession>
<dbReference type="GO" id="GO:0016787">
    <property type="term" value="F:hydrolase activity"/>
    <property type="evidence" value="ECO:0007669"/>
    <property type="project" value="UniProtKB-KW"/>
</dbReference>
<dbReference type="GO" id="GO:0005886">
    <property type="term" value="C:plasma membrane"/>
    <property type="evidence" value="ECO:0007669"/>
    <property type="project" value="UniProtKB-SubCell"/>
</dbReference>
<evidence type="ECO:0000313" key="25">
    <source>
        <dbReference type="EMBL" id="KAA8666650.1"/>
    </source>
</evidence>
<dbReference type="RefSeq" id="WP_086712080.1">
    <property type="nucleotide sequence ID" value="NZ_AP025493.1"/>
</dbReference>
<evidence type="ECO:0000259" key="21">
    <source>
        <dbReference type="PROSITE" id="PS50109"/>
    </source>
</evidence>
<evidence type="ECO:0000256" key="5">
    <source>
        <dbReference type="ARBA" id="ARBA00022519"/>
    </source>
</evidence>
<evidence type="ECO:0000256" key="8">
    <source>
        <dbReference type="ARBA" id="ARBA00022692"/>
    </source>
</evidence>
<evidence type="ECO:0000256" key="17">
    <source>
        <dbReference type="ARBA" id="ARBA00068150"/>
    </source>
</evidence>
<dbReference type="PANTHER" id="PTHR43047">
    <property type="entry name" value="TWO-COMPONENT HISTIDINE PROTEIN KINASE"/>
    <property type="match status" value="1"/>
</dbReference>
<reference evidence="25 26" key="1">
    <citation type="submission" date="2019-09" db="EMBL/GenBank/DDBJ databases">
        <title>Draft genome sequence of various Type strains from the CCUG.</title>
        <authorList>
            <person name="Pineiro-Iglesias B."/>
            <person name="Tunovic T."/>
            <person name="Unosson C."/>
            <person name="Inganas E."/>
            <person name="Ohlen M."/>
            <person name="Cardew S."/>
            <person name="Jensie-Markopoulos S."/>
            <person name="Salva-Serra F."/>
            <person name="Jaen-Luchoro D."/>
            <person name="Karlsson R."/>
            <person name="Svensson-Stadler L."/>
            <person name="Chun J."/>
            <person name="Moore E."/>
        </authorList>
    </citation>
    <scope>NUCLEOTIDE SEQUENCE [LARGE SCALE GENOMIC DNA]</scope>
    <source>
        <strain evidence="25 26">CCUG 56969T</strain>
    </source>
</reference>
<dbReference type="InterPro" id="IPR011006">
    <property type="entry name" value="CheY-like_superfamily"/>
</dbReference>
<dbReference type="PROSITE" id="PS50110">
    <property type="entry name" value="RESPONSE_REGULATORY"/>
    <property type="match status" value="1"/>
</dbReference>
<evidence type="ECO:0000256" key="12">
    <source>
        <dbReference type="ARBA" id="ARBA00022840"/>
    </source>
</evidence>
<proteinExistence type="predicted"/>
<evidence type="ECO:0000256" key="4">
    <source>
        <dbReference type="ARBA" id="ARBA00022475"/>
    </source>
</evidence>
<dbReference type="AlphaFoldDB" id="A0A5M9N6K5"/>
<feature type="modified residue" description="4-aspartylphosphate" evidence="19">
    <location>
        <position position="761"/>
    </location>
</feature>
<evidence type="ECO:0000256" key="14">
    <source>
        <dbReference type="ARBA" id="ARBA00023012"/>
    </source>
</evidence>
<evidence type="ECO:0000256" key="20">
    <source>
        <dbReference type="SAM" id="Phobius"/>
    </source>
</evidence>
<dbReference type="InterPro" id="IPR037952">
    <property type="entry name" value="Sensor_TorS"/>
</dbReference>
<evidence type="ECO:0000313" key="26">
    <source>
        <dbReference type="Proteomes" id="UP000322521"/>
    </source>
</evidence>
<gene>
    <name evidence="25" type="primary">torS</name>
    <name evidence="25" type="ORF">F4W18_22170</name>
</gene>
<dbReference type="CDD" id="cd16172">
    <property type="entry name" value="TorS_sensor_domain"/>
    <property type="match status" value="1"/>
</dbReference>
<dbReference type="Pfam" id="PF02518">
    <property type="entry name" value="HATPase_c"/>
    <property type="match status" value="1"/>
</dbReference>
<dbReference type="InterPro" id="IPR036097">
    <property type="entry name" value="HisK_dim/P_sf"/>
</dbReference>
<dbReference type="SUPFAM" id="SSF47226">
    <property type="entry name" value="Histidine-containing phosphotransfer domain, HPT domain"/>
    <property type="match status" value="1"/>
</dbReference>
<keyword evidence="9" id="KW-0547">Nucleotide-binding</keyword>
<feature type="transmembrane region" description="Helical" evidence="20">
    <location>
        <begin position="12"/>
        <end position="37"/>
    </location>
</feature>
<keyword evidence="14" id="KW-0902">Two-component regulatory system</keyword>
<dbReference type="InterPro" id="IPR004358">
    <property type="entry name" value="Sig_transdc_His_kin-like_C"/>
</dbReference>
<dbReference type="PROSITE" id="PS50885">
    <property type="entry name" value="HAMP"/>
    <property type="match status" value="1"/>
</dbReference>
<evidence type="ECO:0000256" key="3">
    <source>
        <dbReference type="ARBA" id="ARBA00012438"/>
    </source>
</evidence>
<evidence type="ECO:0000256" key="16">
    <source>
        <dbReference type="ARBA" id="ARBA00064003"/>
    </source>
</evidence>
<evidence type="ECO:0000256" key="11">
    <source>
        <dbReference type="ARBA" id="ARBA00022801"/>
    </source>
</evidence>
<dbReference type="InterPro" id="IPR001789">
    <property type="entry name" value="Sig_transdc_resp-reg_receiver"/>
</dbReference>
<dbReference type="SUPFAM" id="SSF47384">
    <property type="entry name" value="Homodimeric domain of signal transducing histidine kinase"/>
    <property type="match status" value="1"/>
</dbReference>
<comment type="catalytic activity">
    <reaction evidence="1">
        <text>ATP + protein L-histidine = ADP + protein N-phospho-L-histidine.</text>
        <dbReference type="EC" id="2.7.13.3"/>
    </reaction>
</comment>
<keyword evidence="26" id="KW-1185">Reference proteome</keyword>
<dbReference type="SMART" id="SM00388">
    <property type="entry name" value="HisKA"/>
    <property type="match status" value="1"/>
</dbReference>
<dbReference type="PRINTS" id="PR00344">
    <property type="entry name" value="BCTRLSENSOR"/>
</dbReference>
<keyword evidence="11" id="KW-0378">Hydrolase</keyword>
<dbReference type="InterPro" id="IPR003660">
    <property type="entry name" value="HAMP_dom"/>
</dbReference>
<dbReference type="SMART" id="SM00448">
    <property type="entry name" value="REC"/>
    <property type="match status" value="1"/>
</dbReference>
<dbReference type="CDD" id="cd06225">
    <property type="entry name" value="HAMP"/>
    <property type="match status" value="1"/>
</dbReference>
<dbReference type="EC" id="2.7.13.3" evidence="3"/>
<evidence type="ECO:0000259" key="23">
    <source>
        <dbReference type="PROSITE" id="PS50885"/>
    </source>
</evidence>
<dbReference type="Pfam" id="PF00512">
    <property type="entry name" value="HisKA"/>
    <property type="match status" value="1"/>
</dbReference>
<evidence type="ECO:0000256" key="1">
    <source>
        <dbReference type="ARBA" id="ARBA00000085"/>
    </source>
</evidence>
<dbReference type="NCBIfam" id="TIGR02956">
    <property type="entry name" value="TMAO_torS"/>
    <property type="match status" value="1"/>
</dbReference>
<dbReference type="CDD" id="cd00082">
    <property type="entry name" value="HisKA"/>
    <property type="match status" value="1"/>
</dbReference>
<feature type="transmembrane region" description="Helical" evidence="20">
    <location>
        <begin position="337"/>
        <end position="358"/>
    </location>
</feature>
<dbReference type="GO" id="GO:0000155">
    <property type="term" value="F:phosphorelay sensor kinase activity"/>
    <property type="evidence" value="ECO:0007669"/>
    <property type="project" value="InterPro"/>
</dbReference>
<evidence type="ECO:0000256" key="15">
    <source>
        <dbReference type="ARBA" id="ARBA00023136"/>
    </source>
</evidence>
<feature type="domain" description="HPt" evidence="24">
    <location>
        <begin position="908"/>
        <end position="1000"/>
    </location>
</feature>
<organism evidence="25 26">
    <name type="scientific">Vibrio gigantis</name>
    <dbReference type="NCBI Taxonomy" id="296199"/>
    <lineage>
        <taxon>Bacteria</taxon>
        <taxon>Pseudomonadati</taxon>
        <taxon>Pseudomonadota</taxon>
        <taxon>Gammaproteobacteria</taxon>
        <taxon>Vibrionales</taxon>
        <taxon>Vibrionaceae</taxon>
        <taxon>Vibrio</taxon>
    </lineage>
</organism>
<dbReference type="Gene3D" id="1.20.58.920">
    <property type="match status" value="1"/>
</dbReference>